<dbReference type="PANTHER" id="PTHR37310">
    <property type="entry name" value="CYTOPLASMIC PROTEIN-RELATED"/>
    <property type="match status" value="1"/>
</dbReference>
<organism evidence="1 2">
    <name type="scientific">Corallococcus terminator</name>
    <dbReference type="NCBI Taxonomy" id="2316733"/>
    <lineage>
        <taxon>Bacteria</taxon>
        <taxon>Pseudomonadati</taxon>
        <taxon>Myxococcota</taxon>
        <taxon>Myxococcia</taxon>
        <taxon>Myxococcales</taxon>
        <taxon>Cystobacterineae</taxon>
        <taxon>Myxococcaceae</taxon>
        <taxon>Corallococcus</taxon>
    </lineage>
</organism>
<protein>
    <submittedName>
        <fullName evidence="1">Uncharacterized protein</fullName>
    </submittedName>
</protein>
<dbReference type="InterPro" id="IPR005560">
    <property type="entry name" value="Csp_YhjQ"/>
</dbReference>
<dbReference type="PANTHER" id="PTHR37310:SF1">
    <property type="entry name" value="CYTOPLASMIC PROTEIN"/>
    <property type="match status" value="1"/>
</dbReference>
<sequence length="131" mass="14085">MRTFVASPREGVVMLGARAGGARTEVSRCIAASLQCQTSCEEGMARLKAQGLPADADAVRLLRQCAELCELNVRALQKESRLSRRTASLCFELGSQVARAAWLEAQDPASNTLARDALHLARACRPLVFAA</sequence>
<name>A0A3A8HS51_9BACT</name>
<dbReference type="Pfam" id="PF03860">
    <property type="entry name" value="Csp"/>
    <property type="match status" value="1"/>
</dbReference>
<evidence type="ECO:0000313" key="2">
    <source>
        <dbReference type="Proteomes" id="UP000268094"/>
    </source>
</evidence>
<comment type="caution">
    <text evidence="1">The sequence shown here is derived from an EMBL/GenBank/DDBJ whole genome shotgun (WGS) entry which is preliminary data.</text>
</comment>
<dbReference type="AlphaFoldDB" id="A0A3A8HS51"/>
<accession>A0A3A8HS51</accession>
<dbReference type="OrthoDB" id="5514551at2"/>
<reference evidence="2" key="1">
    <citation type="submission" date="2018-09" db="EMBL/GenBank/DDBJ databases">
        <authorList>
            <person name="Livingstone P.G."/>
            <person name="Whitworth D.E."/>
        </authorList>
    </citation>
    <scope>NUCLEOTIDE SEQUENCE [LARGE SCALE GENOMIC DNA]</scope>
    <source>
        <strain evidence="2">CA054A</strain>
    </source>
</reference>
<keyword evidence="2" id="KW-1185">Reference proteome</keyword>
<gene>
    <name evidence="1" type="ORF">D7V88_36105</name>
</gene>
<dbReference type="EMBL" id="RAVZ01000402">
    <property type="protein sequence ID" value="RKG73645.1"/>
    <property type="molecule type" value="Genomic_DNA"/>
</dbReference>
<dbReference type="Gene3D" id="1.20.1270.360">
    <property type="match status" value="1"/>
</dbReference>
<evidence type="ECO:0000313" key="1">
    <source>
        <dbReference type="EMBL" id="RKG73645.1"/>
    </source>
</evidence>
<proteinExistence type="predicted"/>
<dbReference type="Proteomes" id="UP000268094">
    <property type="component" value="Unassembled WGS sequence"/>
</dbReference>